<accession>A0A4R6T1Q1</accession>
<protein>
    <submittedName>
        <fullName evidence="7">O-antigen ligase-like membrane protein</fullName>
    </submittedName>
</protein>
<feature type="transmembrane region" description="Helical" evidence="5">
    <location>
        <begin position="113"/>
        <end position="132"/>
    </location>
</feature>
<dbReference type="Pfam" id="PF04932">
    <property type="entry name" value="Wzy_C"/>
    <property type="match status" value="1"/>
</dbReference>
<feature type="transmembrane region" description="Helical" evidence="5">
    <location>
        <begin position="349"/>
        <end position="367"/>
    </location>
</feature>
<dbReference type="Proteomes" id="UP000295620">
    <property type="component" value="Unassembled WGS sequence"/>
</dbReference>
<dbReference type="PANTHER" id="PTHR37422:SF13">
    <property type="entry name" value="LIPOPOLYSACCHARIDE BIOSYNTHESIS PROTEIN PA4999-RELATED"/>
    <property type="match status" value="1"/>
</dbReference>
<feature type="transmembrane region" description="Helical" evidence="5">
    <location>
        <begin position="387"/>
        <end position="406"/>
    </location>
</feature>
<feature type="transmembrane region" description="Helical" evidence="5">
    <location>
        <begin position="36"/>
        <end position="56"/>
    </location>
</feature>
<keyword evidence="8" id="KW-1185">Reference proteome</keyword>
<feature type="transmembrane region" description="Helical" evidence="5">
    <location>
        <begin position="295"/>
        <end position="314"/>
    </location>
</feature>
<dbReference type="InterPro" id="IPR051533">
    <property type="entry name" value="WaaL-like"/>
</dbReference>
<comment type="subcellular location">
    <subcellularLocation>
        <location evidence="1">Membrane</location>
        <topology evidence="1">Multi-pass membrane protein</topology>
    </subcellularLocation>
</comment>
<dbReference type="GO" id="GO:0016874">
    <property type="term" value="F:ligase activity"/>
    <property type="evidence" value="ECO:0007669"/>
    <property type="project" value="UniProtKB-KW"/>
</dbReference>
<feature type="transmembrane region" description="Helical" evidence="5">
    <location>
        <begin position="229"/>
        <end position="248"/>
    </location>
</feature>
<dbReference type="OrthoDB" id="783093at2"/>
<dbReference type="PANTHER" id="PTHR37422">
    <property type="entry name" value="TEICHURONIC ACID BIOSYNTHESIS PROTEIN TUAE"/>
    <property type="match status" value="1"/>
</dbReference>
<feature type="transmembrane region" description="Helical" evidence="5">
    <location>
        <begin position="138"/>
        <end position="162"/>
    </location>
</feature>
<dbReference type="AlphaFoldDB" id="A0A4R6T1Q1"/>
<comment type="caution">
    <text evidence="7">The sequence shown here is derived from an EMBL/GenBank/DDBJ whole genome shotgun (WGS) entry which is preliminary data.</text>
</comment>
<dbReference type="EMBL" id="SNYC01000003">
    <property type="protein sequence ID" value="TDQ12009.1"/>
    <property type="molecule type" value="Genomic_DNA"/>
</dbReference>
<evidence type="ECO:0000313" key="8">
    <source>
        <dbReference type="Proteomes" id="UP000295620"/>
    </source>
</evidence>
<dbReference type="GO" id="GO:0016020">
    <property type="term" value="C:membrane"/>
    <property type="evidence" value="ECO:0007669"/>
    <property type="project" value="UniProtKB-SubCell"/>
</dbReference>
<keyword evidence="3 5" id="KW-1133">Transmembrane helix</keyword>
<evidence type="ECO:0000313" key="7">
    <source>
        <dbReference type="EMBL" id="TDQ12009.1"/>
    </source>
</evidence>
<evidence type="ECO:0000259" key="6">
    <source>
        <dbReference type="Pfam" id="PF04932"/>
    </source>
</evidence>
<keyword evidence="2 5" id="KW-0812">Transmembrane</keyword>
<feature type="domain" description="O-antigen ligase-related" evidence="6">
    <location>
        <begin position="261"/>
        <end position="400"/>
    </location>
</feature>
<organism evidence="7 8">
    <name type="scientific">Pedobacter metabolipauper</name>
    <dbReference type="NCBI Taxonomy" id="425513"/>
    <lineage>
        <taxon>Bacteria</taxon>
        <taxon>Pseudomonadati</taxon>
        <taxon>Bacteroidota</taxon>
        <taxon>Sphingobacteriia</taxon>
        <taxon>Sphingobacteriales</taxon>
        <taxon>Sphingobacteriaceae</taxon>
        <taxon>Pedobacter</taxon>
    </lineage>
</organism>
<keyword evidence="4 5" id="KW-0472">Membrane</keyword>
<evidence type="ECO:0000256" key="1">
    <source>
        <dbReference type="ARBA" id="ARBA00004141"/>
    </source>
</evidence>
<evidence type="ECO:0000256" key="5">
    <source>
        <dbReference type="SAM" id="Phobius"/>
    </source>
</evidence>
<reference evidence="7 8" key="1">
    <citation type="submission" date="2019-03" db="EMBL/GenBank/DDBJ databases">
        <title>Genomic Encyclopedia of Archaeal and Bacterial Type Strains, Phase II (KMG-II): from individual species to whole genera.</title>
        <authorList>
            <person name="Goeker M."/>
        </authorList>
    </citation>
    <scope>NUCLEOTIDE SEQUENCE [LARGE SCALE GENOMIC DNA]</scope>
    <source>
        <strain evidence="7 8">DSM 19035</strain>
    </source>
</reference>
<sequence length="494" mass="54644">MWSRHSPIDIKRKLVIIGVALAFSVIASLLTVEMGMVAVFVPFLITGALVFTYAVFASPRVGFIAYLIYCFIIAGLLKNTGLPFGPLMEVLLGFTWLSLLFHRSEYNWKSLKNDHCIVALIWFIINLIEVLNPTGASVMGWFMELRFTTMNWILIAPLAFLLFDRKKDLDLFIILIIGLSVLALVYGLKQMVIGVSPAEQAWLDDGGDFTHIVDGRLRIFSFYTDAGQFGASQAAMSVVAFILAMGPFKKWKRLLLGISGAFLFYGMLISGTRGALFALLVAAVFSIFLSKNFKVLIIGSIFGALFIGVLKYTTIGSGVYQIVRLRTALDPSDPSLNARFINQKKLAKVMSGLPFGGGVGVIGMNGSKYNKDNYLSKVPPDSYWVKIWVMYGVVGLVIWFSLIMYLIGKCSGIVWNIRDDALRVKCIALTSGGTGIFFCSYGNEVMNGFPSSVILYMSWSFVIMAPYLDDQIAKRAESAESAARADKKNKELIK</sequence>
<dbReference type="RefSeq" id="WP_133575036.1">
    <property type="nucleotide sequence ID" value="NZ_SNYC01000003.1"/>
</dbReference>
<keyword evidence="7" id="KW-0436">Ligase</keyword>
<gene>
    <name evidence="7" type="ORF">ATK78_1139</name>
</gene>
<feature type="transmembrane region" description="Helical" evidence="5">
    <location>
        <begin position="83"/>
        <end position="101"/>
    </location>
</feature>
<proteinExistence type="predicted"/>
<evidence type="ECO:0000256" key="2">
    <source>
        <dbReference type="ARBA" id="ARBA00022692"/>
    </source>
</evidence>
<feature type="transmembrane region" description="Helical" evidence="5">
    <location>
        <begin position="61"/>
        <end position="77"/>
    </location>
</feature>
<evidence type="ECO:0000256" key="3">
    <source>
        <dbReference type="ARBA" id="ARBA00022989"/>
    </source>
</evidence>
<feature type="transmembrane region" description="Helical" evidence="5">
    <location>
        <begin position="169"/>
        <end position="188"/>
    </location>
</feature>
<feature type="transmembrane region" description="Helical" evidence="5">
    <location>
        <begin position="260"/>
        <end position="289"/>
    </location>
</feature>
<evidence type="ECO:0000256" key="4">
    <source>
        <dbReference type="ARBA" id="ARBA00023136"/>
    </source>
</evidence>
<feature type="transmembrane region" description="Helical" evidence="5">
    <location>
        <begin position="12"/>
        <end position="30"/>
    </location>
</feature>
<name>A0A4R6T1Q1_9SPHI</name>
<dbReference type="InterPro" id="IPR007016">
    <property type="entry name" value="O-antigen_ligase-rel_domated"/>
</dbReference>